<dbReference type="OrthoDB" id="5203823at2759"/>
<sequence length="287" mass="30772">MMDLRMPKASLAAFIARAPEESPSLISTTRTIRLLSRLWTASTSRRWPASVNGAGDLVAVTHTLEGAGGETPLALYRFDNGVLSLLSTPDIPNWTPGHLLMDAAFHPELNILALIDNTRPQLTLVEVVGEGEATRMKRWGTFEGGTAEHILVSRAQVGVMPEGLAISPDGHWAVTANLERSTPALDSPSQGFFSSLSLLRVDAETGHLATVGTYASDGILPEGLVFDGSSRFVAATTFDRYDGRSPGGSVDFWRISGDHADPGRVEFVKTSRSVPVTRGAHTIAIVR</sequence>
<keyword evidence="2" id="KW-1185">Reference proteome</keyword>
<reference evidence="2" key="1">
    <citation type="journal article" date="2013" name="Genome Announc.">
        <title>Draft genome sequence of the grapevine dieback fungus Eutypa lata UCR-EL1.</title>
        <authorList>
            <person name="Blanco-Ulate B."/>
            <person name="Rolshausen P.E."/>
            <person name="Cantu D."/>
        </authorList>
    </citation>
    <scope>NUCLEOTIDE SEQUENCE [LARGE SCALE GENOMIC DNA]</scope>
    <source>
        <strain evidence="2">UCR-EL1</strain>
    </source>
</reference>
<name>M7T4I6_EUTLA</name>
<dbReference type="SUPFAM" id="SSF63829">
    <property type="entry name" value="Calcium-dependent phosphotriesterase"/>
    <property type="match status" value="1"/>
</dbReference>
<dbReference type="InterPro" id="IPR015943">
    <property type="entry name" value="WD40/YVTN_repeat-like_dom_sf"/>
</dbReference>
<dbReference type="AlphaFoldDB" id="M7T4I6"/>
<dbReference type="EMBL" id="KB707023">
    <property type="protein sequence ID" value="EMR64711.1"/>
    <property type="molecule type" value="Genomic_DNA"/>
</dbReference>
<organism evidence="1 2">
    <name type="scientific">Eutypa lata (strain UCR-EL1)</name>
    <name type="common">Grapevine dieback disease fungus</name>
    <name type="synonym">Eutypa armeniacae</name>
    <dbReference type="NCBI Taxonomy" id="1287681"/>
    <lineage>
        <taxon>Eukaryota</taxon>
        <taxon>Fungi</taxon>
        <taxon>Dikarya</taxon>
        <taxon>Ascomycota</taxon>
        <taxon>Pezizomycotina</taxon>
        <taxon>Sordariomycetes</taxon>
        <taxon>Xylariomycetidae</taxon>
        <taxon>Xylariales</taxon>
        <taxon>Diatrypaceae</taxon>
        <taxon>Eutypa</taxon>
    </lineage>
</organism>
<evidence type="ECO:0000313" key="2">
    <source>
        <dbReference type="Proteomes" id="UP000012174"/>
    </source>
</evidence>
<proteinExistence type="predicted"/>
<dbReference type="HOGENOM" id="CLU_052479_0_0_1"/>
<dbReference type="Proteomes" id="UP000012174">
    <property type="component" value="Unassembled WGS sequence"/>
</dbReference>
<protein>
    <recommendedName>
        <fullName evidence="3">Six-bladed beta-propeller-like protein</fullName>
    </recommendedName>
</protein>
<gene>
    <name evidence="1" type="ORF">UCREL1_8321</name>
</gene>
<accession>M7T4I6</accession>
<evidence type="ECO:0008006" key="3">
    <source>
        <dbReference type="Google" id="ProtNLM"/>
    </source>
</evidence>
<dbReference type="KEGG" id="ela:UCREL1_8321"/>
<evidence type="ECO:0000313" key="1">
    <source>
        <dbReference type="EMBL" id="EMR64711.1"/>
    </source>
</evidence>
<dbReference type="Gene3D" id="2.130.10.10">
    <property type="entry name" value="YVTN repeat-like/Quinoprotein amine dehydrogenase"/>
    <property type="match status" value="1"/>
</dbReference>
<dbReference type="OMA" id="DFWRIAT"/>